<dbReference type="OrthoDB" id="379504at2157"/>
<proteinExistence type="predicted"/>
<evidence type="ECO:0000256" key="1">
    <source>
        <dbReference type="SAM" id="MobiDB-lite"/>
    </source>
</evidence>
<feature type="compositionally biased region" description="Basic and acidic residues" evidence="1">
    <location>
        <begin position="72"/>
        <end position="84"/>
    </location>
</feature>
<sequence>MFLATGIIAVLALFLTNIISLNGVYALDNGGYTFLNCVYDNGTNKEICCDGPDGNEKCLECDVNLETGEKSNCKEVPNKSEGKTVRPPGSVPDSNILGTKDPVKQFQGLGNFPSSLTTSKE</sequence>
<dbReference type="EMBL" id="VOAH01000001">
    <property type="protein sequence ID" value="TVP41891.1"/>
    <property type="molecule type" value="Genomic_DNA"/>
</dbReference>
<keyword evidence="3" id="KW-1185">Reference proteome</keyword>
<dbReference type="RefSeq" id="WP_144728420.1">
    <property type="nucleotide sequence ID" value="NZ_ML675578.1"/>
</dbReference>
<accession>A0A557SZ61</accession>
<feature type="region of interest" description="Disordered" evidence="1">
    <location>
        <begin position="72"/>
        <end position="121"/>
    </location>
</feature>
<dbReference type="AlphaFoldDB" id="A0A557SZ61"/>
<dbReference type="Proteomes" id="UP000315289">
    <property type="component" value="Unassembled WGS sequence"/>
</dbReference>
<feature type="compositionally biased region" description="Polar residues" evidence="1">
    <location>
        <begin position="112"/>
        <end position="121"/>
    </location>
</feature>
<evidence type="ECO:0000313" key="2">
    <source>
        <dbReference type="EMBL" id="TVP41891.1"/>
    </source>
</evidence>
<organism evidence="2 3">
    <name type="scientific">Candidatus Nitrosocosmicus arcticus</name>
    <dbReference type="NCBI Taxonomy" id="2035267"/>
    <lineage>
        <taxon>Archaea</taxon>
        <taxon>Nitrososphaerota</taxon>
        <taxon>Nitrososphaeria</taxon>
        <taxon>Nitrososphaerales</taxon>
        <taxon>Nitrososphaeraceae</taxon>
        <taxon>Candidatus Nitrosocosmicus</taxon>
    </lineage>
</organism>
<comment type="caution">
    <text evidence="2">The sequence shown here is derived from an EMBL/GenBank/DDBJ whole genome shotgun (WGS) entry which is preliminary data.</text>
</comment>
<reference evidence="2 3" key="1">
    <citation type="journal article" date="2019" name="Front. Microbiol.">
        <title>Ammonia Oxidation by the Arctic Terrestrial Thaumarchaeote Candidatus Nitrosocosmicus arcticus Is Stimulated by Increasing Temperatures.</title>
        <authorList>
            <person name="Alves R.J.E."/>
            <person name="Kerou M."/>
            <person name="Zappe A."/>
            <person name="Bittner R."/>
            <person name="Abby S.S."/>
            <person name="Schmidt H.A."/>
            <person name="Pfeifer K."/>
            <person name="Schleper C."/>
        </authorList>
    </citation>
    <scope>NUCLEOTIDE SEQUENCE [LARGE SCALE GENOMIC DNA]</scope>
    <source>
        <strain evidence="2 3">Kfb</strain>
    </source>
</reference>
<name>A0A557SZ61_9ARCH</name>
<protein>
    <submittedName>
        <fullName evidence="2">Uncharacterized protein</fullName>
    </submittedName>
</protein>
<evidence type="ECO:0000313" key="3">
    <source>
        <dbReference type="Proteomes" id="UP000315289"/>
    </source>
</evidence>
<gene>
    <name evidence="2" type="ORF">NARC_10297</name>
</gene>